<accession>A0ABD4TJ69</accession>
<comment type="caution">
    <text evidence="1">The sequence shown here is derived from an EMBL/GenBank/DDBJ whole genome shotgun (WGS) entry which is preliminary data.</text>
</comment>
<dbReference type="RefSeq" id="WP_255332937.1">
    <property type="nucleotide sequence ID" value="NZ_VOTZ01000017.1"/>
</dbReference>
<reference evidence="1 2" key="1">
    <citation type="submission" date="2019-08" db="EMBL/GenBank/DDBJ databases">
        <authorList>
            <person name="Chen S.-C."/>
            <person name="Lai M.-C."/>
            <person name="You Y.-T."/>
        </authorList>
    </citation>
    <scope>NUCLEOTIDE SEQUENCE [LARGE SCALE GENOMIC DNA]</scope>
    <source>
        <strain evidence="1 2">P2F9704a</strain>
    </source>
</reference>
<dbReference type="InterPro" id="IPR007355">
    <property type="entry name" value="DUF424"/>
</dbReference>
<dbReference type="Gene3D" id="3.30.1860.10">
    <property type="entry name" value="uncharacterized conserved protein from methanopyrus kandleri domain like"/>
    <property type="match status" value="1"/>
</dbReference>
<organism evidence="1 2">
    <name type="scientific">Methanocalculus taiwanensis</name>
    <dbReference type="NCBI Taxonomy" id="106207"/>
    <lineage>
        <taxon>Archaea</taxon>
        <taxon>Methanobacteriati</taxon>
        <taxon>Methanobacteriota</taxon>
        <taxon>Stenosarchaea group</taxon>
        <taxon>Methanomicrobia</taxon>
        <taxon>Methanomicrobiales</taxon>
        <taxon>Methanocalculaceae</taxon>
        <taxon>Methanocalculus</taxon>
    </lineage>
</organism>
<dbReference type="AlphaFoldDB" id="A0ABD4TJ69"/>
<name>A0ABD4TJ69_9EURY</name>
<gene>
    <name evidence="1" type="ORF">FTO68_08290</name>
</gene>
<sequence>MFLKIHRELGGGQVVAVCDSELLGKTLTEGDIEITVTRDFYGDTPASEEEVRHALTHAGNANIIGTQVVEIAISLGCIKRSSCLMIGSVPHAQFIQ</sequence>
<evidence type="ECO:0000313" key="1">
    <source>
        <dbReference type="EMBL" id="MCQ1538977.1"/>
    </source>
</evidence>
<proteinExistence type="predicted"/>
<dbReference type="Pfam" id="PF04242">
    <property type="entry name" value="DUF424"/>
    <property type="match status" value="1"/>
</dbReference>
<keyword evidence="2" id="KW-1185">Reference proteome</keyword>
<protein>
    <submittedName>
        <fullName evidence="1">DUF424 domain-containing protein</fullName>
    </submittedName>
</protein>
<evidence type="ECO:0000313" key="2">
    <source>
        <dbReference type="Proteomes" id="UP001524383"/>
    </source>
</evidence>
<dbReference type="Proteomes" id="UP001524383">
    <property type="component" value="Unassembled WGS sequence"/>
</dbReference>
<dbReference type="EMBL" id="VOTZ01000017">
    <property type="protein sequence ID" value="MCQ1538977.1"/>
    <property type="molecule type" value="Genomic_DNA"/>
</dbReference>